<proteinExistence type="predicted"/>
<dbReference type="SMART" id="SM00343">
    <property type="entry name" value="ZnF_C2HC"/>
    <property type="match status" value="1"/>
</dbReference>
<feature type="region of interest" description="Disordered" evidence="3">
    <location>
        <begin position="1"/>
        <end position="45"/>
    </location>
</feature>
<keyword evidence="6" id="KW-1185">Reference proteome</keyword>
<keyword evidence="1" id="KW-0862">Zinc</keyword>
<reference evidence="5 6" key="1">
    <citation type="submission" date="2024-01" db="EMBL/GenBank/DDBJ databases">
        <authorList>
            <person name="Allen C."/>
            <person name="Tagirdzhanova G."/>
        </authorList>
    </citation>
    <scope>NUCLEOTIDE SEQUENCE [LARGE SCALE GENOMIC DNA]</scope>
    <source>
        <strain evidence="5 6">CBS 119000</strain>
    </source>
</reference>
<dbReference type="Pfam" id="PF00098">
    <property type="entry name" value="zf-CCHC"/>
    <property type="match status" value="1"/>
</dbReference>
<evidence type="ECO:0000313" key="6">
    <source>
        <dbReference type="Proteomes" id="UP001642502"/>
    </source>
</evidence>
<keyword evidence="1" id="KW-0863">Zinc-finger</keyword>
<feature type="compositionally biased region" description="Low complexity" evidence="3">
    <location>
        <begin position="373"/>
        <end position="399"/>
    </location>
</feature>
<keyword evidence="1" id="KW-0479">Metal-binding</keyword>
<feature type="region of interest" description="Disordered" evidence="3">
    <location>
        <begin position="439"/>
        <end position="487"/>
    </location>
</feature>
<dbReference type="InterPro" id="IPR036875">
    <property type="entry name" value="Znf_CCHC_sf"/>
</dbReference>
<feature type="compositionally biased region" description="Acidic residues" evidence="3">
    <location>
        <begin position="516"/>
        <end position="528"/>
    </location>
</feature>
<feature type="domain" description="CCHC-type" evidence="4">
    <location>
        <begin position="427"/>
        <end position="442"/>
    </location>
</feature>
<feature type="coiled-coil region" evidence="2">
    <location>
        <begin position="67"/>
        <end position="94"/>
    </location>
</feature>
<gene>
    <name evidence="5" type="ORF">SEPCBS119000_002480</name>
</gene>
<keyword evidence="2" id="KW-0175">Coiled coil</keyword>
<dbReference type="Proteomes" id="UP001642502">
    <property type="component" value="Unassembled WGS sequence"/>
</dbReference>
<feature type="compositionally biased region" description="Polar residues" evidence="3">
    <location>
        <begin position="460"/>
        <end position="480"/>
    </location>
</feature>
<evidence type="ECO:0000256" key="3">
    <source>
        <dbReference type="SAM" id="MobiDB-lite"/>
    </source>
</evidence>
<dbReference type="EMBL" id="CAWUON010000026">
    <property type="protein sequence ID" value="CAK7267312.1"/>
    <property type="molecule type" value="Genomic_DNA"/>
</dbReference>
<dbReference type="Gene3D" id="4.10.60.10">
    <property type="entry name" value="Zinc finger, CCHC-type"/>
    <property type="match status" value="1"/>
</dbReference>
<accession>A0ABP0DJ50</accession>
<feature type="compositionally biased region" description="Basic and acidic residues" evidence="3">
    <location>
        <begin position="502"/>
        <end position="515"/>
    </location>
</feature>
<protein>
    <recommendedName>
        <fullName evidence="4">CCHC-type domain-containing protein</fullName>
    </recommendedName>
</protein>
<comment type="caution">
    <text evidence="5">The sequence shown here is derived from an EMBL/GenBank/DDBJ whole genome shotgun (WGS) entry which is preliminary data.</text>
</comment>
<feature type="compositionally biased region" description="Low complexity" evidence="3">
    <location>
        <begin position="12"/>
        <end position="30"/>
    </location>
</feature>
<evidence type="ECO:0000259" key="4">
    <source>
        <dbReference type="PROSITE" id="PS50158"/>
    </source>
</evidence>
<evidence type="ECO:0000256" key="1">
    <source>
        <dbReference type="PROSITE-ProRule" id="PRU00047"/>
    </source>
</evidence>
<feature type="region of interest" description="Disordered" evidence="3">
    <location>
        <begin position="502"/>
        <end position="551"/>
    </location>
</feature>
<dbReference type="PROSITE" id="PS50158">
    <property type="entry name" value="ZF_CCHC"/>
    <property type="match status" value="1"/>
</dbReference>
<dbReference type="InterPro" id="IPR001878">
    <property type="entry name" value="Znf_CCHC"/>
</dbReference>
<evidence type="ECO:0000256" key="2">
    <source>
        <dbReference type="SAM" id="Coils"/>
    </source>
</evidence>
<evidence type="ECO:0000313" key="5">
    <source>
        <dbReference type="EMBL" id="CAK7267312.1"/>
    </source>
</evidence>
<sequence length="551" mass="60965">MSSKPVTRHDTAAAAAAAQATPTTPAAQTTESDDDSQASESHPSITKMFRQLQTDFARLHANTEQGFARTNAAIEKLREANDATNERLEALEIRSRGPSSPVIQPAKEKPAKAAAKLDMSLSGSTPLTSQADEAPKFTYSKQGIEEIEIIHRHTAEFEYFEKWPYTPASSTRPSEGFVKALFPPLATQEFALSRETPPQLTNSKLKLPTFEGDNDPILHHKLLRLQKQLHESHVNLADWPSFSSSACGESHEHIANWAHDRSCKWHHFVFALICANGLSEYHHQRDAAFVQFKIVQNSKAPEEIMVDIQRELRFAPGTHKATAQRAQEFRELMLRLDAGLVGHIPPFVPNNSRATLIEWVYNVASVSKRHWTSTRASNSSTATVPATTPSSLPVVTTAPRPSSDVVVDIADAYNLSEIMVVEMKRGRCYNCGEKGHYSPQCRAPKSLKAPPQRSERRRQTSGGKHVTSSLPKRASQNSKAPTPIVNKTVKIAKGTIFRAHEDGDFSVDSDHHGDDDSSEDGSSNDEEVINNIEDNANSHHVDALYDVQEPR</sequence>
<dbReference type="SUPFAM" id="SSF57756">
    <property type="entry name" value="Retrovirus zinc finger-like domains"/>
    <property type="match status" value="1"/>
</dbReference>
<organism evidence="5 6">
    <name type="scientific">Sporothrix epigloea</name>
    <dbReference type="NCBI Taxonomy" id="1892477"/>
    <lineage>
        <taxon>Eukaryota</taxon>
        <taxon>Fungi</taxon>
        <taxon>Dikarya</taxon>
        <taxon>Ascomycota</taxon>
        <taxon>Pezizomycotina</taxon>
        <taxon>Sordariomycetes</taxon>
        <taxon>Sordariomycetidae</taxon>
        <taxon>Ophiostomatales</taxon>
        <taxon>Ophiostomataceae</taxon>
        <taxon>Sporothrix</taxon>
    </lineage>
</organism>
<feature type="compositionally biased region" description="Basic and acidic residues" evidence="3">
    <location>
        <begin position="536"/>
        <end position="551"/>
    </location>
</feature>
<feature type="region of interest" description="Disordered" evidence="3">
    <location>
        <begin position="372"/>
        <end position="399"/>
    </location>
</feature>
<name>A0ABP0DJ50_9PEZI</name>